<evidence type="ECO:0000313" key="9">
    <source>
        <dbReference type="Proteomes" id="UP000824469"/>
    </source>
</evidence>
<dbReference type="Proteomes" id="UP000824469">
    <property type="component" value="Unassembled WGS sequence"/>
</dbReference>
<name>A0AA38FGS4_TAXCH</name>
<dbReference type="Pfam" id="PF06105">
    <property type="entry name" value="Aph-1"/>
    <property type="match status" value="1"/>
</dbReference>
<keyword evidence="6 7" id="KW-0472">Membrane</keyword>
<dbReference type="EMBL" id="JAHRHJ020000009">
    <property type="protein sequence ID" value="KAH9301855.1"/>
    <property type="molecule type" value="Genomic_DNA"/>
</dbReference>
<reference evidence="8 9" key="1">
    <citation type="journal article" date="2021" name="Nat. Plants">
        <title>The Taxus genome provides insights into paclitaxel biosynthesis.</title>
        <authorList>
            <person name="Xiong X."/>
            <person name="Gou J."/>
            <person name="Liao Q."/>
            <person name="Li Y."/>
            <person name="Zhou Q."/>
            <person name="Bi G."/>
            <person name="Li C."/>
            <person name="Du R."/>
            <person name="Wang X."/>
            <person name="Sun T."/>
            <person name="Guo L."/>
            <person name="Liang H."/>
            <person name="Lu P."/>
            <person name="Wu Y."/>
            <person name="Zhang Z."/>
            <person name="Ro D.K."/>
            <person name="Shang Y."/>
            <person name="Huang S."/>
            <person name="Yan J."/>
        </authorList>
    </citation>
    <scope>NUCLEOTIDE SEQUENCE [LARGE SCALE GENOMIC DNA]</scope>
    <source>
        <strain evidence="8">Ta-2019</strain>
    </source>
</reference>
<dbReference type="AlphaFoldDB" id="A0AA38FGS4"/>
<keyword evidence="5 7" id="KW-1133">Transmembrane helix</keyword>
<comment type="caution">
    <text evidence="8">The sequence shown here is derived from an EMBL/GenBank/DDBJ whole genome shotgun (WGS) entry which is preliminary data.</text>
</comment>
<evidence type="ECO:0000256" key="7">
    <source>
        <dbReference type="SAM" id="Phobius"/>
    </source>
</evidence>
<dbReference type="GO" id="GO:0007219">
    <property type="term" value="P:Notch signaling pathway"/>
    <property type="evidence" value="ECO:0007669"/>
    <property type="project" value="UniProtKB-KW"/>
</dbReference>
<feature type="non-terminal residue" evidence="8">
    <location>
        <position position="1"/>
    </location>
</feature>
<evidence type="ECO:0000256" key="3">
    <source>
        <dbReference type="ARBA" id="ARBA00022692"/>
    </source>
</evidence>
<evidence type="ECO:0000256" key="6">
    <source>
        <dbReference type="ARBA" id="ARBA00023136"/>
    </source>
</evidence>
<accession>A0AA38FGS4</accession>
<keyword evidence="9" id="KW-1185">Reference proteome</keyword>
<dbReference type="GO" id="GO:0016020">
    <property type="term" value="C:membrane"/>
    <property type="evidence" value="ECO:0007669"/>
    <property type="project" value="UniProtKB-SubCell"/>
</dbReference>
<feature type="non-terminal residue" evidence="8">
    <location>
        <position position="50"/>
    </location>
</feature>
<dbReference type="GO" id="GO:0016485">
    <property type="term" value="P:protein processing"/>
    <property type="evidence" value="ECO:0007669"/>
    <property type="project" value="InterPro"/>
</dbReference>
<feature type="transmembrane region" description="Helical" evidence="7">
    <location>
        <begin position="26"/>
        <end position="46"/>
    </location>
</feature>
<keyword evidence="4" id="KW-0914">Notch signaling pathway</keyword>
<keyword evidence="3 7" id="KW-0812">Transmembrane</keyword>
<dbReference type="InterPro" id="IPR009294">
    <property type="entry name" value="Aph-1"/>
</dbReference>
<proteinExistence type="inferred from homology"/>
<sequence>ALIWLISLIILAGIWRAFLPLGSAVWPYALILITSVGFQEGFRLLFWKLY</sequence>
<evidence type="ECO:0000256" key="2">
    <source>
        <dbReference type="ARBA" id="ARBA00005577"/>
    </source>
</evidence>
<gene>
    <name evidence="8" type="ORF">KI387_013438</name>
</gene>
<evidence type="ECO:0000256" key="5">
    <source>
        <dbReference type="ARBA" id="ARBA00022989"/>
    </source>
</evidence>
<evidence type="ECO:0000256" key="4">
    <source>
        <dbReference type="ARBA" id="ARBA00022976"/>
    </source>
</evidence>
<comment type="subcellular location">
    <subcellularLocation>
        <location evidence="1">Membrane</location>
        <topology evidence="1">Multi-pass membrane protein</topology>
    </subcellularLocation>
</comment>
<organism evidence="8 9">
    <name type="scientific">Taxus chinensis</name>
    <name type="common">Chinese yew</name>
    <name type="synonym">Taxus wallichiana var. chinensis</name>
    <dbReference type="NCBI Taxonomy" id="29808"/>
    <lineage>
        <taxon>Eukaryota</taxon>
        <taxon>Viridiplantae</taxon>
        <taxon>Streptophyta</taxon>
        <taxon>Embryophyta</taxon>
        <taxon>Tracheophyta</taxon>
        <taxon>Spermatophyta</taxon>
        <taxon>Pinopsida</taxon>
        <taxon>Pinidae</taxon>
        <taxon>Conifers II</taxon>
        <taxon>Cupressales</taxon>
        <taxon>Taxaceae</taxon>
        <taxon>Taxus</taxon>
    </lineage>
</organism>
<evidence type="ECO:0000256" key="1">
    <source>
        <dbReference type="ARBA" id="ARBA00004141"/>
    </source>
</evidence>
<evidence type="ECO:0000313" key="8">
    <source>
        <dbReference type="EMBL" id="KAH9301855.1"/>
    </source>
</evidence>
<protein>
    <submittedName>
        <fullName evidence="8">Uncharacterized protein</fullName>
    </submittedName>
</protein>
<comment type="similarity">
    <text evidence="2">Belongs to the APH-1 family.</text>
</comment>